<dbReference type="EMBL" id="CP099418">
    <property type="protein sequence ID" value="USW46832.1"/>
    <property type="molecule type" value="Genomic_DNA"/>
</dbReference>
<evidence type="ECO:0000313" key="5">
    <source>
        <dbReference type="EMBL" id="USW46832.1"/>
    </source>
</evidence>
<keyword evidence="6" id="KW-1185">Reference proteome</keyword>
<dbReference type="OrthoDB" id="655030at2759"/>
<proteinExistence type="predicted"/>
<evidence type="ECO:0000256" key="1">
    <source>
        <dbReference type="ARBA" id="ARBA00022630"/>
    </source>
</evidence>
<evidence type="ECO:0000256" key="2">
    <source>
        <dbReference type="ARBA" id="ARBA00022827"/>
    </source>
</evidence>
<protein>
    <submittedName>
        <fullName evidence="5">FAD/NAD(P)-binding domain superfamily</fullName>
    </submittedName>
</protein>
<keyword evidence="4" id="KW-0503">Monooxygenase</keyword>
<accession>A0A9Q9EES9</accession>
<evidence type="ECO:0000256" key="4">
    <source>
        <dbReference type="ARBA" id="ARBA00023033"/>
    </source>
</evidence>
<dbReference type="Gene3D" id="3.50.50.60">
    <property type="entry name" value="FAD/NAD(P)-binding domain"/>
    <property type="match status" value="1"/>
</dbReference>
<evidence type="ECO:0000313" key="6">
    <source>
        <dbReference type="Proteomes" id="UP001056384"/>
    </source>
</evidence>
<dbReference type="InterPro" id="IPR036188">
    <property type="entry name" value="FAD/NAD-bd_sf"/>
</dbReference>
<dbReference type="SUPFAM" id="SSF51905">
    <property type="entry name" value="FAD/NAD(P)-binding domain"/>
    <property type="match status" value="1"/>
</dbReference>
<dbReference type="AlphaFoldDB" id="A0A9Q9EES9"/>
<name>A0A9Q9EES9_9PEZI</name>
<dbReference type="Proteomes" id="UP001056384">
    <property type="component" value="Chromosome 1"/>
</dbReference>
<dbReference type="PANTHER" id="PTHR46972:SF1">
    <property type="entry name" value="FAD DEPENDENT OXIDOREDUCTASE DOMAIN-CONTAINING PROTEIN"/>
    <property type="match status" value="1"/>
</dbReference>
<reference evidence="5" key="1">
    <citation type="submission" date="2022-06" db="EMBL/GenBank/DDBJ databases">
        <title>Complete genome sequences of two strains of the flax pathogen Septoria linicola.</title>
        <authorList>
            <person name="Lapalu N."/>
            <person name="Simon A."/>
            <person name="Demenou B."/>
            <person name="Paumier D."/>
            <person name="Guillot M.-P."/>
            <person name="Gout L."/>
            <person name="Valade R."/>
        </authorList>
    </citation>
    <scope>NUCLEOTIDE SEQUENCE</scope>
    <source>
        <strain evidence="5">SE15195</strain>
    </source>
</reference>
<sequence>MGLKIAIVGSGPAGCMLARLILNNDDHGTTVPLFESEHSINFRSQGGTLDLHEKTGQAALKQAGLFDEFLKHARYDGEAMKIADKNLLCYITQNGSKKGSKTSTGRPEIDRPLLRQLLFESLPKGTVHWSKKLRQIDEHHVLHFADGTKAQGFDL</sequence>
<organism evidence="5 6">
    <name type="scientific">Septoria linicola</name>
    <dbReference type="NCBI Taxonomy" id="215465"/>
    <lineage>
        <taxon>Eukaryota</taxon>
        <taxon>Fungi</taxon>
        <taxon>Dikarya</taxon>
        <taxon>Ascomycota</taxon>
        <taxon>Pezizomycotina</taxon>
        <taxon>Dothideomycetes</taxon>
        <taxon>Dothideomycetidae</taxon>
        <taxon>Mycosphaerellales</taxon>
        <taxon>Mycosphaerellaceae</taxon>
        <taxon>Septoria</taxon>
    </lineage>
</organism>
<dbReference type="PANTHER" id="PTHR46972">
    <property type="entry name" value="MONOOXYGENASE ASQM-RELATED"/>
    <property type="match status" value="1"/>
</dbReference>
<gene>
    <name evidence="5" type="ORF">Slin15195_G001510</name>
</gene>
<dbReference type="GO" id="GO:0004497">
    <property type="term" value="F:monooxygenase activity"/>
    <property type="evidence" value="ECO:0007669"/>
    <property type="project" value="UniProtKB-KW"/>
</dbReference>
<evidence type="ECO:0000256" key="3">
    <source>
        <dbReference type="ARBA" id="ARBA00023002"/>
    </source>
</evidence>
<keyword evidence="3" id="KW-0560">Oxidoreductase</keyword>
<keyword evidence="1" id="KW-0285">Flavoprotein</keyword>
<keyword evidence="2" id="KW-0274">FAD</keyword>